<dbReference type="FunFam" id="1.10.510.10:FF:000095">
    <property type="entry name" value="protein STRUBBELIG-RECEPTOR FAMILY 8"/>
    <property type="match status" value="1"/>
</dbReference>
<keyword evidence="1" id="KW-0808">Transferase</keyword>
<sequence>MGSCVSLAMENGSPYHGKDSSDYEKNGSNESNGSSSSASVHPSPRTEDEILQSSNLKRFCFNELKKATGNFRQRSMVGEGGFGSVFKGWIDDHSLTATKSGTGIAIAVKRHNQDGMQGHSEWGLAYLHSKKVIHRDFKSSNILLDANYDAKISDFGLAKDGPIGNQSHVSTRCMGTYGYAAPEYMSTGHLMPKSDVYSFGAVLLEILCGRGALDSTKPPKEQNLVDWARPCVNHRRVLRIMDGRIEGQCEVKKALRVAKLAFKCLSEDPKHRPSMYEVVTDLEELQDLE</sequence>
<protein>
    <submittedName>
        <fullName evidence="9">Receptor-like cytoplasmic kinase 176</fullName>
    </submittedName>
</protein>
<comment type="similarity">
    <text evidence="6">Belongs to the protein kinase superfamily.</text>
</comment>
<dbReference type="PROSITE" id="PS00108">
    <property type="entry name" value="PROTEIN_KINASE_ST"/>
    <property type="match status" value="1"/>
</dbReference>
<evidence type="ECO:0000313" key="10">
    <source>
        <dbReference type="Proteomes" id="UP000685013"/>
    </source>
</evidence>
<dbReference type="Pfam" id="PF00069">
    <property type="entry name" value="Pkinase"/>
    <property type="match status" value="1"/>
</dbReference>
<proteinExistence type="inferred from homology"/>
<dbReference type="PROSITE" id="PS00107">
    <property type="entry name" value="PROTEIN_KINASE_ATP"/>
    <property type="match status" value="1"/>
</dbReference>
<feature type="compositionally biased region" description="Basic and acidic residues" evidence="7">
    <location>
        <begin position="16"/>
        <end position="27"/>
    </location>
</feature>
<organism evidence="9 10">
    <name type="scientific">Cucurbita argyrosperma subsp. sororia</name>
    <dbReference type="NCBI Taxonomy" id="37648"/>
    <lineage>
        <taxon>Eukaryota</taxon>
        <taxon>Viridiplantae</taxon>
        <taxon>Streptophyta</taxon>
        <taxon>Embryophyta</taxon>
        <taxon>Tracheophyta</taxon>
        <taxon>Spermatophyta</taxon>
        <taxon>Magnoliopsida</taxon>
        <taxon>eudicotyledons</taxon>
        <taxon>Gunneridae</taxon>
        <taxon>Pentapetalae</taxon>
        <taxon>rosids</taxon>
        <taxon>fabids</taxon>
        <taxon>Cucurbitales</taxon>
        <taxon>Cucurbitaceae</taxon>
        <taxon>Cucurbiteae</taxon>
        <taxon>Cucurbita</taxon>
    </lineage>
</organism>
<dbReference type="PANTHER" id="PTHR45621">
    <property type="entry name" value="OS01G0588500 PROTEIN-RELATED"/>
    <property type="match status" value="1"/>
</dbReference>
<evidence type="ECO:0000256" key="3">
    <source>
        <dbReference type="ARBA" id="ARBA00022777"/>
    </source>
</evidence>
<evidence type="ECO:0000259" key="8">
    <source>
        <dbReference type="PROSITE" id="PS50011"/>
    </source>
</evidence>
<dbReference type="AlphaFoldDB" id="A0AAV6NVX1"/>
<dbReference type="InterPro" id="IPR017441">
    <property type="entry name" value="Protein_kinase_ATP_BS"/>
</dbReference>
<dbReference type="PROSITE" id="PS50011">
    <property type="entry name" value="PROTEIN_KINASE_DOM"/>
    <property type="match status" value="1"/>
</dbReference>
<dbReference type="InterPro" id="IPR050823">
    <property type="entry name" value="Plant_Ser_Thr_Prot_Kinase"/>
</dbReference>
<evidence type="ECO:0000256" key="6">
    <source>
        <dbReference type="RuleBase" id="RU000304"/>
    </source>
</evidence>
<keyword evidence="6" id="KW-0723">Serine/threonine-protein kinase</keyword>
<keyword evidence="9" id="KW-0675">Receptor</keyword>
<dbReference type="GO" id="GO:0004674">
    <property type="term" value="F:protein serine/threonine kinase activity"/>
    <property type="evidence" value="ECO:0007669"/>
    <property type="project" value="UniProtKB-KW"/>
</dbReference>
<feature type="binding site" evidence="5">
    <location>
        <position position="109"/>
    </location>
    <ligand>
        <name>ATP</name>
        <dbReference type="ChEBI" id="CHEBI:30616"/>
    </ligand>
</feature>
<keyword evidence="10" id="KW-1185">Reference proteome</keyword>
<comment type="caution">
    <text evidence="9">The sequence shown here is derived from an EMBL/GenBank/DDBJ whole genome shotgun (WGS) entry which is preliminary data.</text>
</comment>
<evidence type="ECO:0000313" key="9">
    <source>
        <dbReference type="EMBL" id="KAG6602379.1"/>
    </source>
</evidence>
<dbReference type="InterPro" id="IPR008271">
    <property type="entry name" value="Ser/Thr_kinase_AS"/>
</dbReference>
<feature type="non-terminal residue" evidence="9">
    <location>
        <position position="1"/>
    </location>
</feature>
<reference evidence="9 10" key="1">
    <citation type="journal article" date="2021" name="Hortic Res">
        <title>The domestication of Cucurbita argyrosperma as revealed by the genome of its wild relative.</title>
        <authorList>
            <person name="Barrera-Redondo J."/>
            <person name="Sanchez-de la Vega G."/>
            <person name="Aguirre-Liguori J.A."/>
            <person name="Castellanos-Morales G."/>
            <person name="Gutierrez-Guerrero Y.T."/>
            <person name="Aguirre-Dugua X."/>
            <person name="Aguirre-Planter E."/>
            <person name="Tenaillon M.I."/>
            <person name="Lira-Saade R."/>
            <person name="Eguiarte L.E."/>
        </authorList>
    </citation>
    <scope>NUCLEOTIDE SEQUENCE [LARGE SCALE GENOMIC DNA]</scope>
    <source>
        <strain evidence="9">JBR-2021</strain>
    </source>
</reference>
<accession>A0AAV6NVX1</accession>
<evidence type="ECO:0000256" key="5">
    <source>
        <dbReference type="PROSITE-ProRule" id="PRU10141"/>
    </source>
</evidence>
<evidence type="ECO:0000256" key="4">
    <source>
        <dbReference type="ARBA" id="ARBA00022840"/>
    </source>
</evidence>
<feature type="compositionally biased region" description="Low complexity" evidence="7">
    <location>
        <begin position="28"/>
        <end position="39"/>
    </location>
</feature>
<dbReference type="EMBL" id="JAGKQH010000004">
    <property type="protein sequence ID" value="KAG6602379.1"/>
    <property type="molecule type" value="Genomic_DNA"/>
</dbReference>
<name>A0AAV6NVX1_9ROSI</name>
<feature type="domain" description="Protein kinase" evidence="8">
    <location>
        <begin position="1"/>
        <end position="285"/>
    </location>
</feature>
<keyword evidence="2 5" id="KW-0547">Nucleotide-binding</keyword>
<evidence type="ECO:0000256" key="1">
    <source>
        <dbReference type="ARBA" id="ARBA00022679"/>
    </source>
</evidence>
<dbReference type="Proteomes" id="UP000685013">
    <property type="component" value="Chromosome 4"/>
</dbReference>
<keyword evidence="3 9" id="KW-0418">Kinase</keyword>
<evidence type="ECO:0000256" key="7">
    <source>
        <dbReference type="SAM" id="MobiDB-lite"/>
    </source>
</evidence>
<dbReference type="InterPro" id="IPR000719">
    <property type="entry name" value="Prot_kinase_dom"/>
</dbReference>
<evidence type="ECO:0000256" key="2">
    <source>
        <dbReference type="ARBA" id="ARBA00022741"/>
    </source>
</evidence>
<feature type="region of interest" description="Disordered" evidence="7">
    <location>
        <begin position="1"/>
        <end position="48"/>
    </location>
</feature>
<gene>
    <name evidence="9" type="primary">RLCK176</name>
    <name evidence="9" type="ORF">SDJN03_07612</name>
</gene>
<dbReference type="GO" id="GO:0005524">
    <property type="term" value="F:ATP binding"/>
    <property type="evidence" value="ECO:0007669"/>
    <property type="project" value="UniProtKB-UniRule"/>
</dbReference>
<keyword evidence="4 5" id="KW-0067">ATP-binding</keyword>